<keyword evidence="2" id="KW-1133">Transmembrane helix</keyword>
<dbReference type="RefSeq" id="XP_048141300.1">
    <property type="nucleotide sequence ID" value="XM_048285343.1"/>
</dbReference>
<sequence>MAKQQVELVFSFLYIASLMFLLVTCMVGNEPEPVDDITCEDALKALMPCKPYLDKSEPKPTGPCCLAVEKVKELASTMQVRRDLCECFKKATPGMGVDPERAKALPESCQIQLPLPLDPETDCSKVEFGRYYNPRA</sequence>
<keyword evidence="2" id="KW-0812">Transmembrane</keyword>
<keyword evidence="4" id="KW-1185">Reference proteome</keyword>
<dbReference type="Proteomes" id="UP000827889">
    <property type="component" value="Chromosome 9"/>
</dbReference>
<organism evidence="4 5">
    <name type="scientific">Rhodamnia argentea</name>
    <dbReference type="NCBI Taxonomy" id="178133"/>
    <lineage>
        <taxon>Eukaryota</taxon>
        <taxon>Viridiplantae</taxon>
        <taxon>Streptophyta</taxon>
        <taxon>Embryophyta</taxon>
        <taxon>Tracheophyta</taxon>
        <taxon>Spermatophyta</taxon>
        <taxon>Magnoliopsida</taxon>
        <taxon>eudicotyledons</taxon>
        <taxon>Gunneridae</taxon>
        <taxon>Pentapetalae</taxon>
        <taxon>rosids</taxon>
        <taxon>malvids</taxon>
        <taxon>Myrtales</taxon>
        <taxon>Myrtaceae</taxon>
        <taxon>Myrtoideae</taxon>
        <taxon>Myrteae</taxon>
        <taxon>Australasian group</taxon>
        <taxon>Rhodamnia</taxon>
    </lineage>
</organism>
<comment type="similarity">
    <text evidence="1">Belongs to the plant LTP family.</text>
</comment>
<dbReference type="InterPro" id="IPR036312">
    <property type="entry name" value="Bifun_inhib/LTP/seed_sf"/>
</dbReference>
<feature type="transmembrane region" description="Helical" evidence="2">
    <location>
        <begin position="12"/>
        <end position="29"/>
    </location>
</feature>
<dbReference type="Pfam" id="PF00234">
    <property type="entry name" value="Tryp_alpha_amyl"/>
    <property type="match status" value="1"/>
</dbReference>
<dbReference type="Gene3D" id="1.10.110.10">
    <property type="entry name" value="Plant lipid-transfer and hydrophobic proteins"/>
    <property type="match status" value="1"/>
</dbReference>
<reference evidence="5" key="1">
    <citation type="submission" date="2025-08" db="UniProtKB">
        <authorList>
            <consortium name="RefSeq"/>
        </authorList>
    </citation>
    <scope>IDENTIFICATION</scope>
    <source>
        <tissue evidence="5">Leaf</tissue>
    </source>
</reference>
<gene>
    <name evidence="5" type="primary">LOC125316595</name>
</gene>
<proteinExistence type="inferred from homology"/>
<dbReference type="InterPro" id="IPR000528">
    <property type="entry name" value="Plant_nsLTP"/>
</dbReference>
<accession>A0ABM3HXI2</accession>
<protein>
    <submittedName>
        <fullName evidence="5">Non-specific lipid-transfer protein AP10-like isoform X2</fullName>
    </submittedName>
</protein>
<dbReference type="SUPFAM" id="SSF47699">
    <property type="entry name" value="Bifunctional inhibitor/lipid-transfer protein/seed storage 2S albumin"/>
    <property type="match status" value="1"/>
</dbReference>
<evidence type="ECO:0000259" key="3">
    <source>
        <dbReference type="Pfam" id="PF00234"/>
    </source>
</evidence>
<keyword evidence="2" id="KW-0472">Membrane</keyword>
<dbReference type="CDD" id="cd01960">
    <property type="entry name" value="nsLTP1"/>
    <property type="match status" value="1"/>
</dbReference>
<evidence type="ECO:0000313" key="5">
    <source>
        <dbReference type="RefSeq" id="XP_048141300.1"/>
    </source>
</evidence>
<evidence type="ECO:0000256" key="2">
    <source>
        <dbReference type="SAM" id="Phobius"/>
    </source>
</evidence>
<feature type="domain" description="Bifunctional inhibitor/plant lipid transfer protein/seed storage helical" evidence="3">
    <location>
        <begin position="39"/>
        <end position="123"/>
    </location>
</feature>
<name>A0ABM3HXI2_9MYRT</name>
<dbReference type="GeneID" id="125316595"/>
<evidence type="ECO:0000313" key="4">
    <source>
        <dbReference type="Proteomes" id="UP000827889"/>
    </source>
</evidence>
<dbReference type="PROSITE" id="PS00597">
    <property type="entry name" value="PLANT_LTP"/>
    <property type="match status" value="1"/>
</dbReference>
<evidence type="ECO:0000256" key="1">
    <source>
        <dbReference type="ARBA" id="ARBA00009748"/>
    </source>
</evidence>
<dbReference type="PRINTS" id="PR00382">
    <property type="entry name" value="LIPIDTRNSFER"/>
</dbReference>
<dbReference type="PANTHER" id="PTHR33076">
    <property type="entry name" value="NON-SPECIFIC LIPID-TRANSFER PROTEIN 2-RELATED"/>
    <property type="match status" value="1"/>
</dbReference>
<dbReference type="InterPro" id="IPR016140">
    <property type="entry name" value="Bifunc_inhib/LTP/seed_store"/>
</dbReference>